<evidence type="ECO:0000313" key="2">
    <source>
        <dbReference type="Proteomes" id="UP000276133"/>
    </source>
</evidence>
<comment type="caution">
    <text evidence="1">The sequence shown here is derived from an EMBL/GenBank/DDBJ whole genome shotgun (WGS) entry which is preliminary data.</text>
</comment>
<proteinExistence type="predicted"/>
<keyword evidence="2" id="KW-1185">Reference proteome</keyword>
<sequence>MLNKNETTSKQDLVLRKFLTPIGVNDIRDAIRFEGGPESFLKTFSNALMESMKSLERAMAA</sequence>
<reference evidence="1 2" key="1">
    <citation type="journal article" date="2018" name="Sci. Rep.">
        <title>Genomic signatures of local adaptation to the degree of environmental predictability in rotifers.</title>
        <authorList>
            <person name="Franch-Gras L."/>
            <person name="Hahn C."/>
            <person name="Garcia-Roger E.M."/>
            <person name="Carmona M.J."/>
            <person name="Serra M."/>
            <person name="Gomez A."/>
        </authorList>
    </citation>
    <scope>NUCLEOTIDE SEQUENCE [LARGE SCALE GENOMIC DNA]</scope>
    <source>
        <strain evidence="1">HYR1</strain>
    </source>
</reference>
<accession>A0A3M7RSE5</accession>
<evidence type="ECO:0000313" key="1">
    <source>
        <dbReference type="EMBL" id="RNA26237.1"/>
    </source>
</evidence>
<dbReference type="Proteomes" id="UP000276133">
    <property type="component" value="Unassembled WGS sequence"/>
</dbReference>
<gene>
    <name evidence="1" type="ORF">BpHYR1_031120</name>
</gene>
<dbReference type="EMBL" id="REGN01002773">
    <property type="protein sequence ID" value="RNA26237.1"/>
    <property type="molecule type" value="Genomic_DNA"/>
</dbReference>
<organism evidence="1 2">
    <name type="scientific">Brachionus plicatilis</name>
    <name type="common">Marine rotifer</name>
    <name type="synonym">Brachionus muelleri</name>
    <dbReference type="NCBI Taxonomy" id="10195"/>
    <lineage>
        <taxon>Eukaryota</taxon>
        <taxon>Metazoa</taxon>
        <taxon>Spiralia</taxon>
        <taxon>Gnathifera</taxon>
        <taxon>Rotifera</taxon>
        <taxon>Eurotatoria</taxon>
        <taxon>Monogononta</taxon>
        <taxon>Pseudotrocha</taxon>
        <taxon>Ploima</taxon>
        <taxon>Brachionidae</taxon>
        <taxon>Brachionus</taxon>
    </lineage>
</organism>
<protein>
    <submittedName>
        <fullName evidence="1">Uncharacterized protein</fullName>
    </submittedName>
</protein>
<dbReference type="AlphaFoldDB" id="A0A3M7RSE5"/>
<name>A0A3M7RSE5_BRAPC</name>